<feature type="region of interest" description="Disordered" evidence="1">
    <location>
        <begin position="256"/>
        <end position="279"/>
    </location>
</feature>
<reference evidence="2 3" key="1">
    <citation type="journal article" date="2018" name="Science">
        <title>The opium poppy genome and morphinan production.</title>
        <authorList>
            <person name="Guo L."/>
            <person name="Winzer T."/>
            <person name="Yang X."/>
            <person name="Li Y."/>
            <person name="Ning Z."/>
            <person name="He Z."/>
            <person name="Teodor R."/>
            <person name="Lu Y."/>
            <person name="Bowser T.A."/>
            <person name="Graham I.A."/>
            <person name="Ye K."/>
        </authorList>
    </citation>
    <scope>NUCLEOTIDE SEQUENCE [LARGE SCALE GENOMIC DNA]</scope>
    <source>
        <strain evidence="3">cv. HN1</strain>
        <tissue evidence="2">Leaves</tissue>
    </source>
</reference>
<dbReference type="AlphaFoldDB" id="A0A4Y7KU67"/>
<sequence>MDPKTSSSSSFEISYLMNSCGLSEKEALTASTKLKFKTSTKPDAVLAIYNQALNGHVMEEGMQGSAMKKEQEDKPIEEDEIDHVPGVEKVVEDSQKVASNKVEESKKTNKPKKILKKSKTKLEQVQDTAAIKCVVEVPELLQASNRPVTEDFQNKEATFCPESATESIAALPKESNVLTKVKLLEEAEDLKKAKTPKKIFIKPENFFEEAQGSVAQKEEEEKSEEEEDIVAVPMVEKILEESDASMLKSKLVLATAEEPKKAESPKKLLRKSKKKSKEEDEVVAVSMLEKVLDNSQASMLKSKVSLDEVEESKKAVKKVLKKPKKKKAKEIQGAAAIKYDVEVPDLLQASNRPVMEDSQDEEGTFCPESVTESIAALPKVANVVDQSKVGEPKKKASSSDLVEQEKKLEDEEESMKTKTSKKIMIKSKKNVEVVQDSAAKKEDEKMSKEEEYIVAVPIIEEILEDSQASMPKRKLVFDTMEEPKKAKRPKKLLKKSKKKVVEEQCSGAKKEEHDMSKEEDEVAAVSVVVKVLENSDASMLKSKVSLDEVEESKKAKKFKKVLKKPKKKAEQMQGSAAIKYDVQVPELLQSKKKVVEEQCSGAKKEEHDFSKEEDEVAAVSVVEKVLENSVASVLESKVSLDEVEESKKAKKIKKVLRKPKKKPEEMQGSAAINYDVQVPELLQVSNRPVTEDSQNKEVAFCSESVTESIAALPEVANVVDQSEPVKKASSSDLVSNRPVVEDSQNEEVIFCHERVTESRAALPEVANVVNQSEVGAPKEKALSGDLVEQEKKLEEESKKAKTPKKLLKKSKKNVEVVQDSAAKKEEHDKSKEEDEVAAVSVVEKVLENSQASMLKRKVSLDEVEESKKAKKIKKVLIKPKKKKAKEMQGTAMIKYDVEVPELFQCSSFAKGGKSRYNSEVGGLKKKASSRDLVHQNEKLEQEEEELKKAKKPKEDLEKKEEEDKPVERKLFLDSAEEPKKAQRPKKALKSLDAINMNQEALYGDIVNGSNSRN</sequence>
<accession>A0A4Y7KU67</accession>
<feature type="compositionally biased region" description="Basic and acidic residues" evidence="1">
    <location>
        <begin position="82"/>
        <end position="107"/>
    </location>
</feature>
<feature type="region of interest" description="Disordered" evidence="1">
    <location>
        <begin position="480"/>
        <end position="519"/>
    </location>
</feature>
<feature type="compositionally biased region" description="Basic and acidic residues" evidence="1">
    <location>
        <begin position="821"/>
        <end position="832"/>
    </location>
</feature>
<feature type="compositionally biased region" description="Basic residues" evidence="1">
    <location>
        <begin position="800"/>
        <end position="811"/>
    </location>
</feature>
<dbReference type="OMA" id="KSPIRIC"/>
<feature type="region of interest" description="Disordered" evidence="1">
    <location>
        <begin position="62"/>
        <end position="119"/>
    </location>
</feature>
<dbReference type="Gramene" id="RZC75728">
    <property type="protein sequence ID" value="RZC75728"/>
    <property type="gene ID" value="C5167_000099"/>
</dbReference>
<proteinExistence type="predicted"/>
<feature type="compositionally biased region" description="Basic and acidic residues" evidence="1">
    <location>
        <begin position="257"/>
        <end position="266"/>
    </location>
</feature>
<feature type="compositionally biased region" description="Basic and acidic residues" evidence="1">
    <location>
        <begin position="776"/>
        <end position="799"/>
    </location>
</feature>
<name>A0A4Y7KU67_PAPSO</name>
<feature type="region of interest" description="Disordered" evidence="1">
    <location>
        <begin position="385"/>
        <end position="421"/>
    </location>
</feature>
<protein>
    <submittedName>
        <fullName evidence="2">Uncharacterized protein</fullName>
    </submittedName>
</protein>
<evidence type="ECO:0000313" key="3">
    <source>
        <dbReference type="Proteomes" id="UP000316621"/>
    </source>
</evidence>
<evidence type="ECO:0000313" key="2">
    <source>
        <dbReference type="EMBL" id="RZC75728.1"/>
    </source>
</evidence>
<dbReference type="EMBL" id="CM010723">
    <property type="protein sequence ID" value="RZC75728.1"/>
    <property type="molecule type" value="Genomic_DNA"/>
</dbReference>
<feature type="region of interest" description="Disordered" evidence="1">
    <location>
        <begin position="911"/>
        <end position="987"/>
    </location>
</feature>
<organism evidence="2 3">
    <name type="scientific">Papaver somniferum</name>
    <name type="common">Opium poppy</name>
    <dbReference type="NCBI Taxonomy" id="3469"/>
    <lineage>
        <taxon>Eukaryota</taxon>
        <taxon>Viridiplantae</taxon>
        <taxon>Streptophyta</taxon>
        <taxon>Embryophyta</taxon>
        <taxon>Tracheophyta</taxon>
        <taxon>Spermatophyta</taxon>
        <taxon>Magnoliopsida</taxon>
        <taxon>Ranunculales</taxon>
        <taxon>Papaveraceae</taxon>
        <taxon>Papaveroideae</taxon>
        <taxon>Papaver</taxon>
    </lineage>
</organism>
<evidence type="ECO:0000256" key="1">
    <source>
        <dbReference type="SAM" id="MobiDB-lite"/>
    </source>
</evidence>
<feature type="compositionally biased region" description="Basic residues" evidence="1">
    <location>
        <begin position="485"/>
        <end position="498"/>
    </location>
</feature>
<feature type="compositionally biased region" description="Basic and acidic residues" evidence="1">
    <location>
        <begin position="928"/>
        <end position="939"/>
    </location>
</feature>
<feature type="compositionally biased region" description="Basic residues" evidence="1">
    <location>
        <begin position="108"/>
        <end position="119"/>
    </location>
</feature>
<dbReference type="Proteomes" id="UP000316621">
    <property type="component" value="Chromosome 9"/>
</dbReference>
<feature type="region of interest" description="Disordered" evidence="1">
    <location>
        <begin position="772"/>
        <end position="834"/>
    </location>
</feature>
<gene>
    <name evidence="2" type="ORF">C5167_000099</name>
</gene>
<feature type="compositionally biased region" description="Basic and acidic residues" evidence="1">
    <location>
        <begin position="952"/>
        <end position="980"/>
    </location>
</feature>
<keyword evidence="3" id="KW-1185">Reference proteome</keyword>